<dbReference type="InterPro" id="IPR010260">
    <property type="entry name" value="AlpA"/>
</dbReference>
<dbReference type="Proteomes" id="UP000839052">
    <property type="component" value="Chromosome"/>
</dbReference>
<dbReference type="PANTHER" id="PTHR36154">
    <property type="entry name" value="DNA-BINDING TRANSCRIPTIONAL ACTIVATOR ALPA"/>
    <property type="match status" value="1"/>
</dbReference>
<evidence type="ECO:0000313" key="1">
    <source>
        <dbReference type="EMBL" id="CAG9934087.1"/>
    </source>
</evidence>
<accession>A0ABN8AQX7</accession>
<dbReference type="Gene3D" id="1.10.238.160">
    <property type="match status" value="1"/>
</dbReference>
<dbReference type="EMBL" id="OU912926">
    <property type="protein sequence ID" value="CAG9934087.1"/>
    <property type="molecule type" value="Genomic_DNA"/>
</dbReference>
<keyword evidence="2" id="KW-1185">Reference proteome</keyword>
<protein>
    <recommendedName>
        <fullName evidence="3">Transcriptional regulator, AlpA family</fullName>
    </recommendedName>
</protein>
<evidence type="ECO:0008006" key="3">
    <source>
        <dbReference type="Google" id="ProtNLM"/>
    </source>
</evidence>
<dbReference type="PANTHER" id="PTHR36154:SF1">
    <property type="entry name" value="DNA-BINDING TRANSCRIPTIONAL ACTIVATOR ALPA"/>
    <property type="match status" value="1"/>
</dbReference>
<name>A0ABN8AQX7_9PROT</name>
<sequence>MIHALCAIVAQFVQLLFKLLLFEIGFAAFYNIVMKGTKMKSVSSNTSSIQAQHLPPLLIRRKEVERLTSLSRSRIYELMKQDKFPKPLRLGTMSVAWVEIEVKEWLSTLIADNRNTY</sequence>
<evidence type="ECO:0000313" key="2">
    <source>
        <dbReference type="Proteomes" id="UP000839052"/>
    </source>
</evidence>
<proteinExistence type="predicted"/>
<reference evidence="1 2" key="1">
    <citation type="submission" date="2021-10" db="EMBL/GenBank/DDBJ databases">
        <authorList>
            <person name="Koch H."/>
        </authorList>
    </citation>
    <scope>NUCLEOTIDE SEQUENCE [LARGE SCALE GENOMIC DNA]</scope>
    <source>
        <strain evidence="1">6680</strain>
    </source>
</reference>
<gene>
    <name evidence="1" type="ORF">NTG6680_2838</name>
</gene>
<dbReference type="InterPro" id="IPR052931">
    <property type="entry name" value="Prophage_regulatory_activator"/>
</dbReference>
<organism evidence="1 2">
    <name type="scientific">Candidatus Nitrotoga arctica</name>
    <dbReference type="NCBI Taxonomy" id="453162"/>
    <lineage>
        <taxon>Bacteria</taxon>
        <taxon>Pseudomonadati</taxon>
        <taxon>Pseudomonadota</taxon>
        <taxon>Betaproteobacteria</taxon>
        <taxon>Nitrosomonadales</taxon>
        <taxon>Gallionellaceae</taxon>
        <taxon>Candidatus Nitrotoga</taxon>
    </lineage>
</organism>
<dbReference type="Pfam" id="PF05930">
    <property type="entry name" value="Phage_AlpA"/>
    <property type="match status" value="1"/>
</dbReference>